<dbReference type="PANTHER" id="PTHR47153:SF2">
    <property type="entry name" value="LACTATE UTILIZATION PROTEIN B"/>
    <property type="match status" value="1"/>
</dbReference>
<dbReference type="EMBL" id="UINC01011274">
    <property type="protein sequence ID" value="SVA49825.1"/>
    <property type="molecule type" value="Genomic_DNA"/>
</dbReference>
<dbReference type="AlphaFoldDB" id="A0A381WBD7"/>
<feature type="domain" description="4Fe-4S ferredoxin-type" evidence="5">
    <location>
        <begin position="238"/>
        <end position="260"/>
    </location>
</feature>
<sequence length="420" mass="46296">MDYYLELLEKNVTNAGGVVAFADTAKDASNYVTKLAKSRGVKSVVKSKSMISEEMSLNHHLEIQGIEPIETDLGEYIVQLAGETPYHIIAPAIHKSSEEVSALFSEKIGTEATLGIEDLTEVARKQLREKFISADMGITGGNFMVADTGTLALVTNEGNGRMCTSMPRIHVAIVGMEKVIPSMTDLGLFLRLLIRSATGQWISSYVTTVSGPKRSKDIDGPEEFHLVIVDNGRSRILADPVLRESLYCLRCGACLNACPVYRKVGGHSYGWVYPGPIGAVVSPMLTGLSRGKDLPFASTLCGSCREACPVKIDIPKMLLYLRNQLSEGTHYGGERTSGLIERTISTVCGRLLMNRNATAKVVKFLGRILNIFPKSMFPFLKGWTRFRDLPEFPEQSFIEGWRNSRHIGNADRRGDRNSRE</sequence>
<proteinExistence type="predicted"/>
<dbReference type="SUPFAM" id="SSF100950">
    <property type="entry name" value="NagB/RpiA/CoA transferase-like"/>
    <property type="match status" value="1"/>
</dbReference>
<dbReference type="SUPFAM" id="SSF46548">
    <property type="entry name" value="alpha-helical ferredoxin"/>
    <property type="match status" value="1"/>
</dbReference>
<dbReference type="GO" id="GO:0006089">
    <property type="term" value="P:lactate metabolic process"/>
    <property type="evidence" value="ECO:0007669"/>
    <property type="project" value="InterPro"/>
</dbReference>
<keyword evidence="1" id="KW-0813">Transport</keyword>
<dbReference type="PROSITE" id="PS00198">
    <property type="entry name" value="4FE4S_FER_1"/>
    <property type="match status" value="1"/>
</dbReference>
<gene>
    <name evidence="6" type="ORF">METZ01_LOCUS102679</name>
</gene>
<keyword evidence="2" id="KW-0479">Metal-binding</keyword>
<dbReference type="InterPro" id="IPR004452">
    <property type="entry name" value="LutB/LldF"/>
</dbReference>
<keyword evidence="2" id="KW-0004">4Fe-4S</keyword>
<dbReference type="InterPro" id="IPR024185">
    <property type="entry name" value="FTHF_cligase-like_sf"/>
</dbReference>
<evidence type="ECO:0000313" key="6">
    <source>
        <dbReference type="EMBL" id="SVA49825.1"/>
    </source>
</evidence>
<dbReference type="InterPro" id="IPR037171">
    <property type="entry name" value="NagB/RpiA_transferase-like"/>
</dbReference>
<dbReference type="Pfam" id="PF02589">
    <property type="entry name" value="LUD_dom"/>
    <property type="match status" value="1"/>
</dbReference>
<dbReference type="Pfam" id="PF13183">
    <property type="entry name" value="Fer4_8"/>
    <property type="match status" value="1"/>
</dbReference>
<dbReference type="GO" id="GO:0051539">
    <property type="term" value="F:4 iron, 4 sulfur cluster binding"/>
    <property type="evidence" value="ECO:0007669"/>
    <property type="project" value="UniProtKB-KW"/>
</dbReference>
<name>A0A381WBD7_9ZZZZ</name>
<reference evidence="6" key="1">
    <citation type="submission" date="2018-05" db="EMBL/GenBank/DDBJ databases">
        <authorList>
            <person name="Lanie J.A."/>
            <person name="Ng W.-L."/>
            <person name="Kazmierczak K.M."/>
            <person name="Andrzejewski T.M."/>
            <person name="Davidsen T.M."/>
            <person name="Wayne K.J."/>
            <person name="Tettelin H."/>
            <person name="Glass J.I."/>
            <person name="Rusch D."/>
            <person name="Podicherti R."/>
            <person name="Tsui H.-C.T."/>
            <person name="Winkler M.E."/>
        </authorList>
    </citation>
    <scope>NUCLEOTIDE SEQUENCE</scope>
</reference>
<evidence type="ECO:0000256" key="3">
    <source>
        <dbReference type="ARBA" id="ARBA00022737"/>
    </source>
</evidence>
<dbReference type="NCBIfam" id="TIGR00273">
    <property type="entry name" value="LutB/LldF family L-lactate oxidation iron-sulfur protein"/>
    <property type="match status" value="1"/>
</dbReference>
<evidence type="ECO:0000256" key="4">
    <source>
        <dbReference type="ARBA" id="ARBA00022982"/>
    </source>
</evidence>
<keyword evidence="2" id="KW-0411">Iron-sulfur</keyword>
<evidence type="ECO:0000259" key="5">
    <source>
        <dbReference type="PROSITE" id="PS51379"/>
    </source>
</evidence>
<keyword evidence="3" id="KW-0677">Repeat</keyword>
<evidence type="ECO:0000256" key="1">
    <source>
        <dbReference type="ARBA" id="ARBA00022448"/>
    </source>
</evidence>
<dbReference type="InterPro" id="IPR003741">
    <property type="entry name" value="LUD_dom"/>
</dbReference>
<dbReference type="InterPro" id="IPR017896">
    <property type="entry name" value="4Fe4S_Fe-S-bd"/>
</dbReference>
<dbReference type="Gene3D" id="1.10.1060.10">
    <property type="entry name" value="Alpha-helical ferredoxin"/>
    <property type="match status" value="1"/>
</dbReference>
<dbReference type="Gene3D" id="3.40.50.10420">
    <property type="entry name" value="NagB/RpiA/CoA transferase-like"/>
    <property type="match status" value="1"/>
</dbReference>
<organism evidence="6">
    <name type="scientific">marine metagenome</name>
    <dbReference type="NCBI Taxonomy" id="408172"/>
    <lineage>
        <taxon>unclassified sequences</taxon>
        <taxon>metagenomes</taxon>
        <taxon>ecological metagenomes</taxon>
    </lineage>
</organism>
<keyword evidence="4" id="KW-0249">Electron transport</keyword>
<dbReference type="PANTHER" id="PTHR47153">
    <property type="entry name" value="LACTATE UTILIZATION PROTEIN B"/>
    <property type="match status" value="1"/>
</dbReference>
<dbReference type="InterPro" id="IPR009051">
    <property type="entry name" value="Helical_ferredxn"/>
</dbReference>
<dbReference type="InterPro" id="IPR017900">
    <property type="entry name" value="4Fe4S_Fe_S_CS"/>
</dbReference>
<evidence type="ECO:0000256" key="2">
    <source>
        <dbReference type="ARBA" id="ARBA00022485"/>
    </source>
</evidence>
<dbReference type="PROSITE" id="PS51379">
    <property type="entry name" value="4FE4S_FER_2"/>
    <property type="match status" value="1"/>
</dbReference>
<keyword evidence="2" id="KW-0408">Iron</keyword>
<accession>A0A381WBD7</accession>
<protein>
    <recommendedName>
        <fullName evidence="5">4Fe-4S ferredoxin-type domain-containing protein</fullName>
    </recommendedName>
</protein>